<evidence type="ECO:0000313" key="3">
    <source>
        <dbReference type="Proteomes" id="UP000695007"/>
    </source>
</evidence>
<proteinExistence type="predicted"/>
<dbReference type="Gene3D" id="1.10.8.60">
    <property type="match status" value="1"/>
</dbReference>
<evidence type="ECO:0000259" key="2">
    <source>
        <dbReference type="Pfam" id="PF00004"/>
    </source>
</evidence>
<dbReference type="SMART" id="SM00015">
    <property type="entry name" value="IQ"/>
    <property type="match status" value="1"/>
</dbReference>
<dbReference type="GO" id="GO:0016887">
    <property type="term" value="F:ATP hydrolysis activity"/>
    <property type="evidence" value="ECO:0007669"/>
    <property type="project" value="InterPro"/>
</dbReference>
<dbReference type="GeneID" id="105363341"/>
<dbReference type="PANTHER" id="PTHR14690:SF9">
    <property type="entry name" value="GH08353P"/>
    <property type="match status" value="1"/>
</dbReference>
<dbReference type="Proteomes" id="UP000695007">
    <property type="component" value="Unplaced"/>
</dbReference>
<dbReference type="InterPro" id="IPR000048">
    <property type="entry name" value="IQ_motif_EF-hand-BS"/>
</dbReference>
<dbReference type="CDD" id="cd23766">
    <property type="entry name" value="IQCG"/>
    <property type="match status" value="1"/>
</dbReference>
<dbReference type="GO" id="GO:0005524">
    <property type="term" value="F:ATP binding"/>
    <property type="evidence" value="ECO:0007669"/>
    <property type="project" value="InterPro"/>
</dbReference>
<dbReference type="Pfam" id="PF00612">
    <property type="entry name" value="IQ"/>
    <property type="match status" value="1"/>
</dbReference>
<evidence type="ECO:0000256" key="1">
    <source>
        <dbReference type="SAM" id="MobiDB-lite"/>
    </source>
</evidence>
<sequence>MDHIYYSKLWFLAQRDLEKLIEYDQTFVNEPPIEDRNAATNYILELYFRYRKIVQRLTVCHDNIVHPQIRQFIQKMLDYSIIRMLEIRQEMVDFTFADYPWPIDILLHLHWTIDDVDLTAPIYNLSIRMAESERRKKLFENYLAKTDIVETDDMESTSFESNLSGMDDLQSSQSTEEEKEKSKVMSTVLTVKKPPEIEMQEAEREAFNDAVLLIQSNERSRVGRRNAANALYQIRLRKRLDANQFDQTNINENLEIEAAIKIQKIWRGFSVRRQLQQRNRKIQELMRMTIPSGGTRNILKRLDEIVKEKSDRQAAALRKLKDLIFAEEEKFLENRGPSFVDDIREEIRAWLFEWYEKVGFFDYIPPAAVGGSILIATGQCRTPTEYLSSVRPEVKKSNIPESNEENEVATKNIETEGWVMRESKVISSLMEINKEFLIKWNPREIQILDPTIPLFEDFIFEDICYDLQLEMREIADESMRVELEDLNVALMTDHQLADDHFQLPKPQEFDAVEEVNNTDIPVRDILPDKSDDDLAIELMRAQVIRNCPERRLSDWPGVPTYNFQNYNDIHLGDIKHAVMDYCVLPLGSKSVHQLAPLVRSVCICGPPGSGQLFIAHAICNELKATVFDLTPEKHKGRYKSKKSQNRLVDVITRLTRAFAPSIVLVEGEKAWLKQVPPTMRRLDPKRFSPLYRKIVNGIEPGDQVLFLTTSTEPYLADKSFVKLHDKFIIIPVADYSTTFLTYKKSLLSQHAIPRNFQVSSLAKAIAKETPLEFAQSALDNCLKIQRRMDFKRRPLKPMEIFETLQNNVERPTKETLRLFENFRANLPLEKKRREFMQIIEETAANSNK</sequence>
<feature type="domain" description="ATPase AAA-type core" evidence="2">
    <location>
        <begin position="601"/>
        <end position="729"/>
    </location>
</feature>
<dbReference type="AlphaFoldDB" id="A0AAJ6YJQ9"/>
<name>A0AAJ6YJQ9_9HYME</name>
<reference evidence="4" key="1">
    <citation type="submission" date="2025-08" db="UniProtKB">
        <authorList>
            <consortium name="RefSeq"/>
        </authorList>
    </citation>
    <scope>IDENTIFICATION</scope>
</reference>
<gene>
    <name evidence="4" type="primary">LOC105363341</name>
</gene>
<dbReference type="RefSeq" id="XP_011499311.1">
    <property type="nucleotide sequence ID" value="XM_011501009.1"/>
</dbReference>
<feature type="region of interest" description="Disordered" evidence="1">
    <location>
        <begin position="155"/>
        <end position="185"/>
    </location>
</feature>
<dbReference type="InterPro" id="IPR003959">
    <property type="entry name" value="ATPase_AAA_core"/>
</dbReference>
<dbReference type="Gene3D" id="3.40.50.300">
    <property type="entry name" value="P-loop containing nucleotide triphosphate hydrolases"/>
    <property type="match status" value="1"/>
</dbReference>
<protein>
    <submittedName>
        <fullName evidence="4">IQ and AAA domain-containing protein 1-like</fullName>
    </submittedName>
</protein>
<dbReference type="Pfam" id="PF00004">
    <property type="entry name" value="AAA"/>
    <property type="match status" value="1"/>
</dbReference>
<evidence type="ECO:0000313" key="4">
    <source>
        <dbReference type="RefSeq" id="XP_011499311.1"/>
    </source>
</evidence>
<dbReference type="InterPro" id="IPR027417">
    <property type="entry name" value="P-loop_NTPase"/>
</dbReference>
<dbReference type="PANTHER" id="PTHR14690">
    <property type="entry name" value="IQ MOTIF CONTAINING WITH AAA DOMAIN 1"/>
    <property type="match status" value="1"/>
</dbReference>
<dbReference type="SUPFAM" id="SSF52540">
    <property type="entry name" value="P-loop containing nucleoside triphosphate hydrolases"/>
    <property type="match status" value="1"/>
</dbReference>
<accession>A0AAJ6YJQ9</accession>
<dbReference type="Gene3D" id="1.20.5.190">
    <property type="match status" value="1"/>
</dbReference>
<dbReference type="InterPro" id="IPR052267">
    <property type="entry name" value="N-DRC_Component"/>
</dbReference>
<organism evidence="3 4">
    <name type="scientific">Ceratosolen solmsi marchali</name>
    <dbReference type="NCBI Taxonomy" id="326594"/>
    <lineage>
        <taxon>Eukaryota</taxon>
        <taxon>Metazoa</taxon>
        <taxon>Ecdysozoa</taxon>
        <taxon>Arthropoda</taxon>
        <taxon>Hexapoda</taxon>
        <taxon>Insecta</taxon>
        <taxon>Pterygota</taxon>
        <taxon>Neoptera</taxon>
        <taxon>Endopterygota</taxon>
        <taxon>Hymenoptera</taxon>
        <taxon>Apocrita</taxon>
        <taxon>Proctotrupomorpha</taxon>
        <taxon>Chalcidoidea</taxon>
        <taxon>Agaonidae</taxon>
        <taxon>Agaoninae</taxon>
        <taxon>Ceratosolen</taxon>
    </lineage>
</organism>
<keyword evidence="3" id="KW-1185">Reference proteome</keyword>
<dbReference type="PROSITE" id="PS50096">
    <property type="entry name" value="IQ"/>
    <property type="match status" value="1"/>
</dbReference>
<dbReference type="KEGG" id="csol:105363341"/>